<feature type="domain" description="Nudix hydrolase" evidence="3">
    <location>
        <begin position="2"/>
        <end position="130"/>
    </location>
</feature>
<evidence type="ECO:0000259" key="3">
    <source>
        <dbReference type="PROSITE" id="PS51462"/>
    </source>
</evidence>
<dbReference type="Proteomes" id="UP000537131">
    <property type="component" value="Unassembled WGS sequence"/>
</dbReference>
<evidence type="ECO:0000256" key="2">
    <source>
        <dbReference type="ARBA" id="ARBA00022801"/>
    </source>
</evidence>
<proteinExistence type="inferred from homology"/>
<accession>A0A7Y0HP09</accession>
<keyword evidence="5" id="KW-1185">Reference proteome</keyword>
<dbReference type="EMBL" id="JABBNI010000014">
    <property type="protein sequence ID" value="NMM62566.1"/>
    <property type="molecule type" value="Genomic_DNA"/>
</dbReference>
<gene>
    <name evidence="4" type="ORF">HBE96_07645</name>
</gene>
<sequence length="130" mass="15521">MDTYIGCSIIIYDNDNKVLIARRSSTKKKFPLMWETIGGALENNETAEECIRREVMEEINCNIFDLKLFKYYIINEDNRYILIVYTGKINEQIQHNSEIEQVRWIDKLEVEKYDFCGNDLEKLLDYFSIN</sequence>
<protein>
    <submittedName>
        <fullName evidence="4">NUDIX domain-containing protein</fullName>
    </submittedName>
</protein>
<evidence type="ECO:0000313" key="5">
    <source>
        <dbReference type="Proteomes" id="UP000537131"/>
    </source>
</evidence>
<reference evidence="4 5" key="2">
    <citation type="submission" date="2020-06" db="EMBL/GenBank/DDBJ databases">
        <title>Complete Genome Sequence of Clostridium muelleri sp. nov. P21T, an Acid-Alcohol Producing Acetogen Isolated from Old Hay.</title>
        <authorList>
            <person name="Duncan K.E."/>
            <person name="Tanner R.S."/>
        </authorList>
    </citation>
    <scope>NUCLEOTIDE SEQUENCE [LARGE SCALE GENOMIC DNA]</scope>
    <source>
        <strain evidence="4 5">P21</strain>
    </source>
</reference>
<reference evidence="4 5" key="1">
    <citation type="submission" date="2020-04" db="EMBL/GenBank/DDBJ databases">
        <authorList>
            <person name="Doyle D.A."/>
        </authorList>
    </citation>
    <scope>NUCLEOTIDE SEQUENCE [LARGE SCALE GENOMIC DNA]</scope>
    <source>
        <strain evidence="4 5">P21</strain>
    </source>
</reference>
<comment type="similarity">
    <text evidence="1">Belongs to the Nudix hydrolase family.</text>
</comment>
<dbReference type="RefSeq" id="WP_169297171.1">
    <property type="nucleotide sequence ID" value="NZ_JABBNI010000014.1"/>
</dbReference>
<dbReference type="PROSITE" id="PS51462">
    <property type="entry name" value="NUDIX"/>
    <property type="match status" value="1"/>
</dbReference>
<dbReference type="GO" id="GO:0016787">
    <property type="term" value="F:hydrolase activity"/>
    <property type="evidence" value="ECO:0007669"/>
    <property type="project" value="UniProtKB-KW"/>
</dbReference>
<comment type="caution">
    <text evidence="4">The sequence shown here is derived from an EMBL/GenBank/DDBJ whole genome shotgun (WGS) entry which is preliminary data.</text>
</comment>
<dbReference type="PROSITE" id="PS00893">
    <property type="entry name" value="NUDIX_BOX"/>
    <property type="match status" value="1"/>
</dbReference>
<dbReference type="PANTHER" id="PTHR43736">
    <property type="entry name" value="ADP-RIBOSE PYROPHOSPHATASE"/>
    <property type="match status" value="1"/>
</dbReference>
<name>A0A7Y0HP09_9CLOT</name>
<dbReference type="AlphaFoldDB" id="A0A7Y0HP09"/>
<dbReference type="PANTHER" id="PTHR43736:SF1">
    <property type="entry name" value="DIHYDRONEOPTERIN TRIPHOSPHATE DIPHOSPHATASE"/>
    <property type="match status" value="1"/>
</dbReference>
<keyword evidence="2" id="KW-0378">Hydrolase</keyword>
<dbReference type="Pfam" id="PF00293">
    <property type="entry name" value="NUDIX"/>
    <property type="match status" value="1"/>
</dbReference>
<evidence type="ECO:0000313" key="4">
    <source>
        <dbReference type="EMBL" id="NMM62566.1"/>
    </source>
</evidence>
<dbReference type="SUPFAM" id="SSF55811">
    <property type="entry name" value="Nudix"/>
    <property type="match status" value="1"/>
</dbReference>
<dbReference type="InterPro" id="IPR020084">
    <property type="entry name" value="NUDIX_hydrolase_CS"/>
</dbReference>
<dbReference type="Gene3D" id="3.90.79.10">
    <property type="entry name" value="Nucleoside Triphosphate Pyrophosphohydrolase"/>
    <property type="match status" value="1"/>
</dbReference>
<organism evidence="4 5">
    <name type="scientific">Clostridium muellerianum</name>
    <dbReference type="NCBI Taxonomy" id="2716538"/>
    <lineage>
        <taxon>Bacteria</taxon>
        <taxon>Bacillati</taxon>
        <taxon>Bacillota</taxon>
        <taxon>Clostridia</taxon>
        <taxon>Eubacteriales</taxon>
        <taxon>Clostridiaceae</taxon>
        <taxon>Clostridium</taxon>
    </lineage>
</organism>
<dbReference type="InterPro" id="IPR000086">
    <property type="entry name" value="NUDIX_hydrolase_dom"/>
</dbReference>
<dbReference type="InterPro" id="IPR015797">
    <property type="entry name" value="NUDIX_hydrolase-like_dom_sf"/>
</dbReference>
<evidence type="ECO:0000256" key="1">
    <source>
        <dbReference type="ARBA" id="ARBA00005582"/>
    </source>
</evidence>